<dbReference type="Proteomes" id="UP000800200">
    <property type="component" value="Unassembled WGS sequence"/>
</dbReference>
<feature type="compositionally biased region" description="Low complexity" evidence="1">
    <location>
        <begin position="167"/>
        <end position="177"/>
    </location>
</feature>
<name>A0A6A6DN26_9PEZI</name>
<feature type="region of interest" description="Disordered" evidence="1">
    <location>
        <begin position="426"/>
        <end position="445"/>
    </location>
</feature>
<evidence type="ECO:0000256" key="1">
    <source>
        <dbReference type="SAM" id="MobiDB-lite"/>
    </source>
</evidence>
<feature type="compositionally biased region" description="Polar residues" evidence="1">
    <location>
        <begin position="234"/>
        <end position="253"/>
    </location>
</feature>
<dbReference type="EMBL" id="ML994658">
    <property type="protein sequence ID" value="KAF2180413.1"/>
    <property type="molecule type" value="Genomic_DNA"/>
</dbReference>
<dbReference type="OrthoDB" id="3678410at2759"/>
<reference evidence="2" key="1">
    <citation type="journal article" date="2020" name="Stud. Mycol.">
        <title>101 Dothideomycetes genomes: a test case for predicting lifestyles and emergence of pathogens.</title>
        <authorList>
            <person name="Haridas S."/>
            <person name="Albert R."/>
            <person name="Binder M."/>
            <person name="Bloem J."/>
            <person name="Labutti K."/>
            <person name="Salamov A."/>
            <person name="Andreopoulos B."/>
            <person name="Baker S."/>
            <person name="Barry K."/>
            <person name="Bills G."/>
            <person name="Bluhm B."/>
            <person name="Cannon C."/>
            <person name="Castanera R."/>
            <person name="Culley D."/>
            <person name="Daum C."/>
            <person name="Ezra D."/>
            <person name="Gonzalez J."/>
            <person name="Henrissat B."/>
            <person name="Kuo A."/>
            <person name="Liang C."/>
            <person name="Lipzen A."/>
            <person name="Lutzoni F."/>
            <person name="Magnuson J."/>
            <person name="Mondo S."/>
            <person name="Nolan M."/>
            <person name="Ohm R."/>
            <person name="Pangilinan J."/>
            <person name="Park H.-J."/>
            <person name="Ramirez L."/>
            <person name="Alfaro M."/>
            <person name="Sun H."/>
            <person name="Tritt A."/>
            <person name="Yoshinaga Y."/>
            <person name="Zwiers L.-H."/>
            <person name="Turgeon B."/>
            <person name="Goodwin S."/>
            <person name="Spatafora J."/>
            <person name="Crous P."/>
            <person name="Grigoriev I."/>
        </authorList>
    </citation>
    <scope>NUCLEOTIDE SEQUENCE</scope>
    <source>
        <strain evidence="2">CBS 207.26</strain>
    </source>
</reference>
<feature type="compositionally biased region" description="Polar residues" evidence="1">
    <location>
        <begin position="261"/>
        <end position="270"/>
    </location>
</feature>
<sequence length="583" mass="63033">MDDQASEPDERGFSFKVKYPPEEVAKLASEVLDNTIAEVHLSLFTYWICQSDENYDQAKAHIRELGLCQDYPLGRVSNPSLRQLLETTQELRPEYKGHEDQVAEPFSSHVQNEIESPPETPPHISYPSYGKSVLPLTASPTLEVFNENEPSPFATAPKAAPIDAVPQRRSSAPASSSTFLVRSNAANTRDATAAISPATHDFPPPTPDRPAPLNIRSSASSQASARVTPAIHRSASTPVRSTQVSHSGSSPTMSRAPRQAIASSPSASPLNQMYSYTTTTISSHSGVFISGPAPTPAQRGVAAQARREAQMQNACQANANMPLPLRHYDSDSDNTSTTIQPDAGQSVSTIQPSPNHPDFTSTTHFRARSAPARSLSQAVRRITRPPGNMNILRTHTMRASPGPLSIRALFSLTSASNTVASSGLAASAPAPRVPSPTTPNPSVSSPFASAPSPFVQVPTAPVPIVPAPSTSASYTTNPLNPTWRSMTEAYITSLLQQTRARGAQLDPIDPSTLSVVDRTWRDVNAQWIFAILGRSDIELTQIDVNMVDRISKQFGEGVLGHNPNYSWVRELFFARSQSDEFWV</sequence>
<feature type="compositionally biased region" description="Polar residues" evidence="1">
    <location>
        <begin position="178"/>
        <end position="190"/>
    </location>
</feature>
<protein>
    <submittedName>
        <fullName evidence="2">Uncharacterized protein</fullName>
    </submittedName>
</protein>
<gene>
    <name evidence="2" type="ORF">K469DRAFT_753397</name>
</gene>
<evidence type="ECO:0000313" key="3">
    <source>
        <dbReference type="Proteomes" id="UP000800200"/>
    </source>
</evidence>
<feature type="compositionally biased region" description="Polar residues" evidence="1">
    <location>
        <begin position="333"/>
        <end position="359"/>
    </location>
</feature>
<evidence type="ECO:0000313" key="2">
    <source>
        <dbReference type="EMBL" id="KAF2180413.1"/>
    </source>
</evidence>
<accession>A0A6A6DN26</accession>
<proteinExistence type="predicted"/>
<dbReference type="AlphaFoldDB" id="A0A6A6DN26"/>
<organism evidence="2 3">
    <name type="scientific">Zopfia rhizophila CBS 207.26</name>
    <dbReference type="NCBI Taxonomy" id="1314779"/>
    <lineage>
        <taxon>Eukaryota</taxon>
        <taxon>Fungi</taxon>
        <taxon>Dikarya</taxon>
        <taxon>Ascomycota</taxon>
        <taxon>Pezizomycotina</taxon>
        <taxon>Dothideomycetes</taxon>
        <taxon>Dothideomycetes incertae sedis</taxon>
        <taxon>Zopfiaceae</taxon>
        <taxon>Zopfia</taxon>
    </lineage>
</organism>
<feature type="region of interest" description="Disordered" evidence="1">
    <location>
        <begin position="146"/>
        <end position="270"/>
    </location>
</feature>
<keyword evidence="3" id="KW-1185">Reference proteome</keyword>
<feature type="region of interest" description="Disordered" evidence="1">
    <location>
        <begin position="324"/>
        <end position="359"/>
    </location>
</feature>